<dbReference type="InterPro" id="IPR015943">
    <property type="entry name" value="WD40/YVTN_repeat-like_dom_sf"/>
</dbReference>
<keyword evidence="14" id="KW-1185">Reference proteome</keyword>
<dbReference type="GO" id="GO:0033588">
    <property type="term" value="C:elongator holoenzyme complex"/>
    <property type="evidence" value="ECO:0007669"/>
    <property type="project" value="InterPro"/>
</dbReference>
<proteinExistence type="inferred from homology"/>
<accession>A0A9W7XUS1</accession>
<evidence type="ECO:0000256" key="8">
    <source>
        <dbReference type="ARBA" id="ARBA00022694"/>
    </source>
</evidence>
<keyword evidence="10" id="KW-0539">Nucleus</keyword>
<dbReference type="OrthoDB" id="27911at2759"/>
<organism evidence="13 14">
    <name type="scientific">Coemansia erecta</name>
    <dbReference type="NCBI Taxonomy" id="147472"/>
    <lineage>
        <taxon>Eukaryota</taxon>
        <taxon>Fungi</taxon>
        <taxon>Fungi incertae sedis</taxon>
        <taxon>Zoopagomycota</taxon>
        <taxon>Kickxellomycotina</taxon>
        <taxon>Kickxellomycetes</taxon>
        <taxon>Kickxellales</taxon>
        <taxon>Kickxellaceae</taxon>
        <taxon>Coemansia</taxon>
    </lineage>
</organism>
<dbReference type="InterPro" id="IPR001680">
    <property type="entry name" value="WD40_rpt"/>
</dbReference>
<dbReference type="InterPro" id="IPR037289">
    <property type="entry name" value="Elp2"/>
</dbReference>
<dbReference type="GO" id="GO:0005634">
    <property type="term" value="C:nucleus"/>
    <property type="evidence" value="ECO:0007669"/>
    <property type="project" value="UniProtKB-SubCell"/>
</dbReference>
<sequence length="534" mass="54781">MASISSILEFVSGACSGTAHAADIVGEQSVALGMGRYVGILDIDKDSGMGSVQETLRGHSERVNCVRASADHSLFVSGAADGTARIWERSEETGGEPGKPGAWRCTGVLGAAGAASVVAVAAAVVQPGQAVVVTSSTDGVVRVWQHVRDQGAAGDQIEPVQELAAGKRGSALAVALAEVAGGQLLLATGGTDGVVRVYSGQQQQHGSGAVSFGAPVCLAGHEDWVTDVDFRLVARDGDGQEEEEARGATAHWRAGDVALASASQDRHVRVWLVSRAADQASAQDLLDACTQALARNQPLSTAAQVLAGPPPRRSVALDAVLAAHDGWVHSARWRADGGGTGGGHGLVTASADGSAMLWEAADAWQPVARLGGGQALLGCVARGPWLLAHGLHGTLHLWRQPGQPGQPGQQPGQGAWEPRAASSGHAAGVRDVCWHASGLAVLSVAADQTARVFARTQHSGWREVARPQVHGYDMRAAAFVGPTAYVSAGEEKVARVFGATRQFGSAWAALVGQQLEGCERLVAGASQPVLGLSN</sequence>
<dbReference type="AlphaFoldDB" id="A0A9W7XUS1"/>
<dbReference type="PROSITE" id="PS50294">
    <property type="entry name" value="WD_REPEATS_REGION"/>
    <property type="match status" value="1"/>
</dbReference>
<dbReference type="PROSITE" id="PS50082">
    <property type="entry name" value="WD_REPEATS_2"/>
    <property type="match status" value="1"/>
</dbReference>
<comment type="caution">
    <text evidence="13">The sequence shown here is derived from an EMBL/GenBank/DDBJ whole genome shotgun (WGS) entry which is preliminary data.</text>
</comment>
<evidence type="ECO:0000256" key="2">
    <source>
        <dbReference type="ARBA" id="ARBA00004496"/>
    </source>
</evidence>
<dbReference type="PANTHER" id="PTHR44111">
    <property type="entry name" value="ELONGATOR COMPLEX PROTEIN 2"/>
    <property type="match status" value="1"/>
</dbReference>
<keyword evidence="8" id="KW-0819">tRNA processing</keyword>
<dbReference type="GO" id="GO:0002098">
    <property type="term" value="P:tRNA wobble uridine modification"/>
    <property type="evidence" value="ECO:0007669"/>
    <property type="project" value="InterPro"/>
</dbReference>
<dbReference type="Proteomes" id="UP001149813">
    <property type="component" value="Unassembled WGS sequence"/>
</dbReference>
<dbReference type="InterPro" id="IPR036322">
    <property type="entry name" value="WD40_repeat_dom_sf"/>
</dbReference>
<comment type="pathway">
    <text evidence="3">tRNA modification; 5-methoxycarbonylmethyl-2-thiouridine-tRNA biosynthesis.</text>
</comment>
<feature type="region of interest" description="Disordered" evidence="12">
    <location>
        <begin position="398"/>
        <end position="421"/>
    </location>
</feature>
<comment type="similarity">
    <text evidence="4">Belongs to the WD repeat ELP2 family.</text>
</comment>
<keyword evidence="6" id="KW-0963">Cytoplasm</keyword>
<evidence type="ECO:0000256" key="5">
    <source>
        <dbReference type="ARBA" id="ARBA00020267"/>
    </source>
</evidence>
<name>A0A9W7XUS1_9FUNG</name>
<evidence type="ECO:0000256" key="1">
    <source>
        <dbReference type="ARBA" id="ARBA00004123"/>
    </source>
</evidence>
<evidence type="ECO:0000256" key="9">
    <source>
        <dbReference type="ARBA" id="ARBA00022737"/>
    </source>
</evidence>
<evidence type="ECO:0000256" key="3">
    <source>
        <dbReference type="ARBA" id="ARBA00005043"/>
    </source>
</evidence>
<evidence type="ECO:0000256" key="11">
    <source>
        <dbReference type="PROSITE-ProRule" id="PRU00221"/>
    </source>
</evidence>
<dbReference type="PANTHER" id="PTHR44111:SF1">
    <property type="entry name" value="ELONGATOR COMPLEX PROTEIN 2"/>
    <property type="match status" value="1"/>
</dbReference>
<keyword evidence="7 11" id="KW-0853">WD repeat</keyword>
<protein>
    <recommendedName>
        <fullName evidence="5">Elongator complex protein 2</fullName>
    </recommendedName>
</protein>
<dbReference type="SMART" id="SM00320">
    <property type="entry name" value="WD40"/>
    <property type="match status" value="6"/>
</dbReference>
<keyword evidence="9" id="KW-0677">Repeat</keyword>
<evidence type="ECO:0000256" key="6">
    <source>
        <dbReference type="ARBA" id="ARBA00022490"/>
    </source>
</evidence>
<feature type="compositionally biased region" description="Low complexity" evidence="12">
    <location>
        <begin position="398"/>
        <end position="414"/>
    </location>
</feature>
<evidence type="ECO:0000313" key="14">
    <source>
        <dbReference type="Proteomes" id="UP001149813"/>
    </source>
</evidence>
<dbReference type="GO" id="GO:0005737">
    <property type="term" value="C:cytoplasm"/>
    <property type="evidence" value="ECO:0007669"/>
    <property type="project" value="UniProtKB-SubCell"/>
</dbReference>
<dbReference type="EMBL" id="JANBOJ010000631">
    <property type="protein sequence ID" value="KAJ1718817.1"/>
    <property type="molecule type" value="Genomic_DNA"/>
</dbReference>
<evidence type="ECO:0000256" key="12">
    <source>
        <dbReference type="SAM" id="MobiDB-lite"/>
    </source>
</evidence>
<feature type="repeat" description="WD" evidence="11">
    <location>
        <begin position="56"/>
        <end position="88"/>
    </location>
</feature>
<comment type="subcellular location">
    <subcellularLocation>
        <location evidence="2">Cytoplasm</location>
    </subcellularLocation>
    <subcellularLocation>
        <location evidence="1">Nucleus</location>
    </subcellularLocation>
</comment>
<reference evidence="13" key="1">
    <citation type="submission" date="2022-07" db="EMBL/GenBank/DDBJ databases">
        <title>Phylogenomic reconstructions and comparative analyses of Kickxellomycotina fungi.</title>
        <authorList>
            <person name="Reynolds N.K."/>
            <person name="Stajich J.E."/>
            <person name="Barry K."/>
            <person name="Grigoriev I.V."/>
            <person name="Crous P."/>
            <person name="Smith M.E."/>
        </authorList>
    </citation>
    <scope>NUCLEOTIDE SEQUENCE</scope>
    <source>
        <strain evidence="13">NBRC 32514</strain>
    </source>
</reference>
<evidence type="ECO:0000256" key="10">
    <source>
        <dbReference type="ARBA" id="ARBA00023242"/>
    </source>
</evidence>
<evidence type="ECO:0000256" key="4">
    <source>
        <dbReference type="ARBA" id="ARBA00005881"/>
    </source>
</evidence>
<evidence type="ECO:0000313" key="13">
    <source>
        <dbReference type="EMBL" id="KAJ1718817.1"/>
    </source>
</evidence>
<gene>
    <name evidence="13" type="primary">ELP2_2</name>
    <name evidence="13" type="ORF">LPJ53_006294</name>
</gene>
<feature type="non-terminal residue" evidence="13">
    <location>
        <position position="534"/>
    </location>
</feature>
<dbReference type="Gene3D" id="2.130.10.10">
    <property type="entry name" value="YVTN repeat-like/Quinoprotein amine dehydrogenase"/>
    <property type="match status" value="3"/>
</dbReference>
<evidence type="ECO:0000256" key="7">
    <source>
        <dbReference type="ARBA" id="ARBA00022574"/>
    </source>
</evidence>
<dbReference type="SUPFAM" id="SSF50978">
    <property type="entry name" value="WD40 repeat-like"/>
    <property type="match status" value="1"/>
</dbReference>
<dbReference type="Pfam" id="PF00400">
    <property type="entry name" value="WD40"/>
    <property type="match status" value="5"/>
</dbReference>